<gene>
    <name evidence="1" type="ORF">EXIGLDRAFT_844537</name>
</gene>
<organism evidence="1 2">
    <name type="scientific">Exidia glandulosa HHB12029</name>
    <dbReference type="NCBI Taxonomy" id="1314781"/>
    <lineage>
        <taxon>Eukaryota</taxon>
        <taxon>Fungi</taxon>
        <taxon>Dikarya</taxon>
        <taxon>Basidiomycota</taxon>
        <taxon>Agaricomycotina</taxon>
        <taxon>Agaricomycetes</taxon>
        <taxon>Auriculariales</taxon>
        <taxon>Exidiaceae</taxon>
        <taxon>Exidia</taxon>
    </lineage>
</organism>
<evidence type="ECO:0000313" key="2">
    <source>
        <dbReference type="Proteomes" id="UP000077266"/>
    </source>
</evidence>
<reference evidence="1 2" key="1">
    <citation type="journal article" date="2016" name="Mol. Biol. Evol.">
        <title>Comparative Genomics of Early-Diverging Mushroom-Forming Fungi Provides Insights into the Origins of Lignocellulose Decay Capabilities.</title>
        <authorList>
            <person name="Nagy L.G."/>
            <person name="Riley R."/>
            <person name="Tritt A."/>
            <person name="Adam C."/>
            <person name="Daum C."/>
            <person name="Floudas D."/>
            <person name="Sun H."/>
            <person name="Yadav J.S."/>
            <person name="Pangilinan J."/>
            <person name="Larsson K.H."/>
            <person name="Matsuura K."/>
            <person name="Barry K."/>
            <person name="Labutti K."/>
            <person name="Kuo R."/>
            <person name="Ohm R.A."/>
            <person name="Bhattacharya S.S."/>
            <person name="Shirouzu T."/>
            <person name="Yoshinaga Y."/>
            <person name="Martin F.M."/>
            <person name="Grigoriev I.V."/>
            <person name="Hibbett D.S."/>
        </authorList>
    </citation>
    <scope>NUCLEOTIDE SEQUENCE [LARGE SCALE GENOMIC DNA]</scope>
    <source>
        <strain evidence="1 2">HHB12029</strain>
    </source>
</reference>
<proteinExistence type="predicted"/>
<dbReference type="Proteomes" id="UP000077266">
    <property type="component" value="Unassembled WGS sequence"/>
</dbReference>
<dbReference type="OrthoDB" id="5321960at2759"/>
<evidence type="ECO:0000313" key="1">
    <source>
        <dbReference type="EMBL" id="KZV81528.1"/>
    </source>
</evidence>
<accession>A0A165BZE1</accession>
<keyword evidence="2" id="KW-1185">Reference proteome</keyword>
<dbReference type="AlphaFoldDB" id="A0A165BZE1"/>
<dbReference type="EMBL" id="KV426385">
    <property type="protein sequence ID" value="KZV81528.1"/>
    <property type="molecule type" value="Genomic_DNA"/>
</dbReference>
<evidence type="ECO:0008006" key="3">
    <source>
        <dbReference type="Google" id="ProtNLM"/>
    </source>
</evidence>
<name>A0A165BZE1_EXIGL</name>
<protein>
    <recommendedName>
        <fullName evidence="3">F-box domain-containing protein</fullName>
    </recommendedName>
</protein>
<dbReference type="InParanoid" id="A0A165BZE1"/>
<sequence length="468" mass="52274">MVAFSKLPAELRVHTWSFIPSQELPLLQSVSKVWNEEIGGTKSLYTVINNVTAVQLKHLLPRSFPRQVSATIDCVCEDDYAPFCTILRQHLSRISYLWLTFDRRAWRSAENGDNVPIVYLLSAAAPRLRSCRIDTGLELMDVRFQVFAGTAPIERLHLDGIQLLEPQRAFSNVVYFSGTACWRGAPHDTLQIMTHVAHPARHFPALRRLGLVGFDSISRIFNEGNPCPAGVTELELVYDPDYRYSGETAAAFANLHTVDNIRIESAPRPLMLQLLRSWFSAEVIRLVKDNTLTFVSGMHGSKNPKRLEFHLPHPVDLRDLVKVKVMPRADVLMLGPKALQHYSPAFIAGIVSTAAPNLRTLIVRLPPNSSGVILPQWIPGTPRLRMNRLQCLLIAGKLGADGTLPWITFKGIQSFVARVFDTEANTPGLPVGLHVSGVHLKDEDQKQLLESGIFAVVQHEAKPLVFED</sequence>